<name>A0A1G5VVH9_9HYPH</name>
<protein>
    <submittedName>
        <fullName evidence="2">Uncharacterized protein</fullName>
    </submittedName>
</protein>
<gene>
    <name evidence="2" type="ORF">SAMN02927914_00835</name>
</gene>
<feature type="region of interest" description="Disordered" evidence="1">
    <location>
        <begin position="1"/>
        <end position="30"/>
    </location>
</feature>
<dbReference type="EMBL" id="FMXM01000003">
    <property type="protein sequence ID" value="SDA49890.1"/>
    <property type="molecule type" value="Genomic_DNA"/>
</dbReference>
<dbReference type="Proteomes" id="UP000198588">
    <property type="component" value="Unassembled WGS sequence"/>
</dbReference>
<organism evidence="2 3">
    <name type="scientific">Mesorhizobium qingshengii</name>
    <dbReference type="NCBI Taxonomy" id="1165689"/>
    <lineage>
        <taxon>Bacteria</taxon>
        <taxon>Pseudomonadati</taxon>
        <taxon>Pseudomonadota</taxon>
        <taxon>Alphaproteobacteria</taxon>
        <taxon>Hyphomicrobiales</taxon>
        <taxon>Phyllobacteriaceae</taxon>
        <taxon>Mesorhizobium</taxon>
    </lineage>
</organism>
<evidence type="ECO:0000313" key="2">
    <source>
        <dbReference type="EMBL" id="SDA49890.1"/>
    </source>
</evidence>
<accession>A0A1G5VVH9</accession>
<evidence type="ECO:0000313" key="3">
    <source>
        <dbReference type="Proteomes" id="UP000198588"/>
    </source>
</evidence>
<evidence type="ECO:0000256" key="1">
    <source>
        <dbReference type="SAM" id="MobiDB-lite"/>
    </source>
</evidence>
<dbReference type="AlphaFoldDB" id="A0A1G5VVH9"/>
<feature type="compositionally biased region" description="Pro residues" evidence="1">
    <location>
        <begin position="1"/>
        <end position="10"/>
    </location>
</feature>
<reference evidence="2 3" key="1">
    <citation type="submission" date="2016-10" db="EMBL/GenBank/DDBJ databases">
        <authorList>
            <person name="de Groot N.N."/>
        </authorList>
    </citation>
    <scope>NUCLEOTIDE SEQUENCE [LARGE SCALE GENOMIC DNA]</scope>
    <source>
        <strain evidence="2 3">CGMCC 1.12097</strain>
    </source>
</reference>
<proteinExistence type="predicted"/>
<sequence>MPPKSVPPGLDPRVRSGFGGTDMHGNKQRKRVEPFERLYAAVDMVIVFGLDARMRVL</sequence>
<dbReference type="STRING" id="1165689.SAMN02927914_00835"/>